<dbReference type="Pfam" id="PF21366">
    <property type="entry name" value="TRAFD1-XIAF1_ZnF"/>
    <property type="match status" value="1"/>
</dbReference>
<accession>A0A9D4N3A0</accession>
<evidence type="ECO:0000313" key="8">
    <source>
        <dbReference type="Proteomes" id="UP000828390"/>
    </source>
</evidence>
<dbReference type="EMBL" id="JAIWYP010000001">
    <property type="protein sequence ID" value="KAH3887241.1"/>
    <property type="molecule type" value="Genomic_DNA"/>
</dbReference>
<feature type="compositionally biased region" description="Polar residues" evidence="5">
    <location>
        <begin position="609"/>
        <end position="626"/>
    </location>
</feature>
<dbReference type="GO" id="GO:0008270">
    <property type="term" value="F:zinc ion binding"/>
    <property type="evidence" value="ECO:0007669"/>
    <property type="project" value="UniProtKB-KW"/>
</dbReference>
<gene>
    <name evidence="7" type="ORF">DPMN_011257</name>
</gene>
<evidence type="ECO:0000313" key="7">
    <source>
        <dbReference type="EMBL" id="KAH3887241.1"/>
    </source>
</evidence>
<evidence type="ECO:0000256" key="1">
    <source>
        <dbReference type="ARBA" id="ARBA00022723"/>
    </source>
</evidence>
<reference evidence="7" key="2">
    <citation type="submission" date="2020-11" db="EMBL/GenBank/DDBJ databases">
        <authorList>
            <person name="McCartney M.A."/>
            <person name="Auch B."/>
            <person name="Kono T."/>
            <person name="Mallez S."/>
            <person name="Becker A."/>
            <person name="Gohl D.M."/>
            <person name="Silverstein K.A.T."/>
            <person name="Koren S."/>
            <person name="Bechman K.B."/>
            <person name="Herman A."/>
            <person name="Abrahante J.E."/>
            <person name="Garbe J."/>
        </authorList>
    </citation>
    <scope>NUCLEOTIDE SEQUENCE</scope>
    <source>
        <strain evidence="7">Duluth1</strain>
        <tissue evidence="7">Whole animal</tissue>
    </source>
</reference>
<feature type="region of interest" description="Disordered" evidence="5">
    <location>
        <begin position="530"/>
        <end position="572"/>
    </location>
</feature>
<proteinExistence type="predicted"/>
<dbReference type="InterPro" id="IPR051986">
    <property type="entry name" value="Innate_Immune_Apopt_Reg"/>
</dbReference>
<dbReference type="PANTHER" id="PTHR16295">
    <property type="entry name" value="TRAF-TYPE ZINC FINGER PROTEIN-RELATED"/>
    <property type="match status" value="1"/>
</dbReference>
<dbReference type="InterPro" id="IPR013083">
    <property type="entry name" value="Znf_RING/FYVE/PHD"/>
</dbReference>
<keyword evidence="3 4" id="KW-0862">Zinc</keyword>
<evidence type="ECO:0000256" key="5">
    <source>
        <dbReference type="SAM" id="MobiDB-lite"/>
    </source>
</evidence>
<dbReference type="InterPro" id="IPR001293">
    <property type="entry name" value="Znf_TRAF"/>
</dbReference>
<feature type="domain" description="TRAF-type" evidence="6">
    <location>
        <begin position="59"/>
        <end position="100"/>
    </location>
</feature>
<feature type="compositionally biased region" description="Polar residues" evidence="5">
    <location>
        <begin position="434"/>
        <end position="446"/>
    </location>
</feature>
<keyword evidence="8" id="KW-1185">Reference proteome</keyword>
<evidence type="ECO:0000259" key="6">
    <source>
        <dbReference type="PROSITE" id="PS50145"/>
    </source>
</evidence>
<dbReference type="Proteomes" id="UP000828390">
    <property type="component" value="Unassembled WGS sequence"/>
</dbReference>
<feature type="region of interest" description="Disordered" evidence="5">
    <location>
        <begin position="598"/>
        <end position="645"/>
    </location>
</feature>
<dbReference type="Gene3D" id="3.30.40.10">
    <property type="entry name" value="Zinc/RING finger domain, C3HC4 (zinc finger)"/>
    <property type="match status" value="2"/>
</dbReference>
<feature type="region of interest" description="Disordered" evidence="5">
    <location>
        <begin position="136"/>
        <end position="156"/>
    </location>
</feature>
<dbReference type="InterPro" id="IPR049439">
    <property type="entry name" value="TRAFD1-XIAF1_Znf"/>
</dbReference>
<feature type="zinc finger region" description="TRAF-type" evidence="4">
    <location>
        <begin position="59"/>
        <end position="100"/>
    </location>
</feature>
<protein>
    <recommendedName>
        <fullName evidence="6">TRAF-type domain-containing protein</fullName>
    </recommendedName>
</protein>
<dbReference type="AlphaFoldDB" id="A0A9D4N3A0"/>
<dbReference type="PANTHER" id="PTHR16295:SF10">
    <property type="entry name" value="EXPRESSED PROTEIN"/>
    <property type="match status" value="1"/>
</dbReference>
<reference evidence="7" key="1">
    <citation type="journal article" date="2019" name="bioRxiv">
        <title>The Genome of the Zebra Mussel, Dreissena polymorpha: A Resource for Invasive Species Research.</title>
        <authorList>
            <person name="McCartney M.A."/>
            <person name="Auch B."/>
            <person name="Kono T."/>
            <person name="Mallez S."/>
            <person name="Zhang Y."/>
            <person name="Obille A."/>
            <person name="Becker A."/>
            <person name="Abrahante J.E."/>
            <person name="Garbe J."/>
            <person name="Badalamenti J.P."/>
            <person name="Herman A."/>
            <person name="Mangelson H."/>
            <person name="Liachko I."/>
            <person name="Sullivan S."/>
            <person name="Sone E.D."/>
            <person name="Koren S."/>
            <person name="Silverstein K.A.T."/>
            <person name="Beckman K.B."/>
            <person name="Gohl D.M."/>
        </authorList>
    </citation>
    <scope>NUCLEOTIDE SEQUENCE</scope>
    <source>
        <strain evidence="7">Duluth1</strain>
        <tissue evidence="7">Whole animal</tissue>
    </source>
</reference>
<evidence type="ECO:0000256" key="3">
    <source>
        <dbReference type="ARBA" id="ARBA00022833"/>
    </source>
</evidence>
<keyword evidence="2 4" id="KW-0863">Zinc-finger</keyword>
<feature type="region of interest" description="Disordered" evidence="5">
    <location>
        <begin position="421"/>
        <end position="510"/>
    </location>
</feature>
<sequence>MTDVAETKLCGNCKKQISANNFVMHEMHCRRHIGLCEYCKEPFPRNEMEAHFQESHAKIKCPKCQVEVEVMHLEDHEENDCEKKPMKCVYCELDFPKSDLNTHLDYCGSRTEPCHKCGAFIMLRDQQKHSELACNKPTPPLSNNNRPDAADKPRPIRFSGMDNDIGISPNRIAEISNVFGNKGLQAAGASNVGRDFLARDKVSSKPVKVTNLKTHQKVKNIKSAADNEYDRMLAMQLANDMNTTQDMEGIVEAFGKHQSPDAALDDALVDRYDVNMYNDDAVTIPCEFCGQLCTMDDLIQHQSGCSLDRISSVMRRTSAGALNNQRDESNNPNAAIGANQDVAVYRDIMSPLVQPSVIDNLRDFHRNEWREVADVYSGDQEPFDPDYSDMLMLPCEFCDEQFPMDMLIMHQAVCEHNRSMTPAAVTRSPPKPKTSITSAQRLTSEFPNLRVLQPKPSNVLAHNLDNSDDDSSPFVMATKPREPHKVQKPTPSLAGNGARGSSKLSNVPPGEVTRAILKKYGAEATDRGDFYTRKGASSTNGDTSKDSGRNSSNSNLAEGQGKRGTGASRTRSTLDNLMQDPRDLAGSAHDLLGHIGTVPRRTEPARQPGSMSTNARVSTKSSSSVPEVQRRAPVNENSIPGIAKN</sequence>
<evidence type="ECO:0000256" key="2">
    <source>
        <dbReference type="ARBA" id="ARBA00022771"/>
    </source>
</evidence>
<organism evidence="7 8">
    <name type="scientific">Dreissena polymorpha</name>
    <name type="common">Zebra mussel</name>
    <name type="synonym">Mytilus polymorpha</name>
    <dbReference type="NCBI Taxonomy" id="45954"/>
    <lineage>
        <taxon>Eukaryota</taxon>
        <taxon>Metazoa</taxon>
        <taxon>Spiralia</taxon>
        <taxon>Lophotrochozoa</taxon>
        <taxon>Mollusca</taxon>
        <taxon>Bivalvia</taxon>
        <taxon>Autobranchia</taxon>
        <taxon>Heteroconchia</taxon>
        <taxon>Euheterodonta</taxon>
        <taxon>Imparidentia</taxon>
        <taxon>Neoheterodontei</taxon>
        <taxon>Myida</taxon>
        <taxon>Dreissenoidea</taxon>
        <taxon>Dreissenidae</taxon>
        <taxon>Dreissena</taxon>
    </lineage>
</organism>
<dbReference type="PROSITE" id="PS50145">
    <property type="entry name" value="ZF_TRAF"/>
    <property type="match status" value="1"/>
</dbReference>
<evidence type="ECO:0000256" key="4">
    <source>
        <dbReference type="PROSITE-ProRule" id="PRU00207"/>
    </source>
</evidence>
<comment type="caution">
    <text evidence="7">The sequence shown here is derived from an EMBL/GenBank/DDBJ whole genome shotgun (WGS) entry which is preliminary data.</text>
</comment>
<feature type="non-terminal residue" evidence="7">
    <location>
        <position position="1"/>
    </location>
</feature>
<name>A0A9D4N3A0_DREPO</name>
<dbReference type="GO" id="GO:0005739">
    <property type="term" value="C:mitochondrion"/>
    <property type="evidence" value="ECO:0007669"/>
    <property type="project" value="TreeGrafter"/>
</dbReference>
<keyword evidence="1 4" id="KW-0479">Metal-binding</keyword>